<dbReference type="EMBL" id="RJTM01000072">
    <property type="protein sequence ID" value="RNL87275.1"/>
    <property type="molecule type" value="Genomic_DNA"/>
</dbReference>
<dbReference type="PANTHER" id="PTHR43280">
    <property type="entry name" value="ARAC-FAMILY TRANSCRIPTIONAL REGULATOR"/>
    <property type="match status" value="1"/>
</dbReference>
<dbReference type="InterPro" id="IPR018062">
    <property type="entry name" value="HTH_AraC-typ_CS"/>
</dbReference>
<organism evidence="5 6">
    <name type="scientific">Sinomicrobium pectinilyticum</name>
    <dbReference type="NCBI Taxonomy" id="1084421"/>
    <lineage>
        <taxon>Bacteria</taxon>
        <taxon>Pseudomonadati</taxon>
        <taxon>Bacteroidota</taxon>
        <taxon>Flavobacteriia</taxon>
        <taxon>Flavobacteriales</taxon>
        <taxon>Flavobacteriaceae</taxon>
        <taxon>Sinomicrobium</taxon>
    </lineage>
</organism>
<keyword evidence="1" id="KW-0805">Transcription regulation</keyword>
<dbReference type="Gene3D" id="1.10.10.60">
    <property type="entry name" value="Homeodomain-like"/>
    <property type="match status" value="1"/>
</dbReference>
<dbReference type="InterPro" id="IPR018060">
    <property type="entry name" value="HTH_AraC"/>
</dbReference>
<keyword evidence="6" id="KW-1185">Reference proteome</keyword>
<dbReference type="SUPFAM" id="SSF46689">
    <property type="entry name" value="Homeodomain-like"/>
    <property type="match status" value="1"/>
</dbReference>
<evidence type="ECO:0000313" key="5">
    <source>
        <dbReference type="EMBL" id="RNL87275.1"/>
    </source>
</evidence>
<evidence type="ECO:0000313" key="6">
    <source>
        <dbReference type="Proteomes" id="UP000267469"/>
    </source>
</evidence>
<name>A0A3N0EHB8_SINP1</name>
<dbReference type="PROSITE" id="PS00041">
    <property type="entry name" value="HTH_ARAC_FAMILY_1"/>
    <property type="match status" value="1"/>
</dbReference>
<dbReference type="OrthoDB" id="952277at2"/>
<dbReference type="Proteomes" id="UP000267469">
    <property type="component" value="Unassembled WGS sequence"/>
</dbReference>
<dbReference type="InterPro" id="IPR009057">
    <property type="entry name" value="Homeodomain-like_sf"/>
</dbReference>
<dbReference type="AlphaFoldDB" id="A0A3N0EHB8"/>
<reference evidence="5 6" key="1">
    <citation type="submission" date="2018-10" db="EMBL/GenBank/DDBJ databases">
        <title>Sinomicrobium pectinilyticum sp. nov., a pectinase-producing bacterium isolated from alkaline and saline soil, and emended description of the genus Sinomicrobium.</title>
        <authorList>
            <person name="Cheng B."/>
            <person name="Li C."/>
            <person name="Lai Q."/>
            <person name="Du M."/>
            <person name="Shao Z."/>
            <person name="Xu P."/>
            <person name="Yang C."/>
        </authorList>
    </citation>
    <scope>NUCLEOTIDE SEQUENCE [LARGE SCALE GENOMIC DNA]</scope>
    <source>
        <strain evidence="5 6">5DNS001</strain>
    </source>
</reference>
<evidence type="ECO:0000256" key="3">
    <source>
        <dbReference type="ARBA" id="ARBA00023163"/>
    </source>
</evidence>
<keyword evidence="3" id="KW-0804">Transcription</keyword>
<comment type="caution">
    <text evidence="5">The sequence shown here is derived from an EMBL/GenBank/DDBJ whole genome shotgun (WGS) entry which is preliminary data.</text>
</comment>
<dbReference type="GO" id="GO:0003700">
    <property type="term" value="F:DNA-binding transcription factor activity"/>
    <property type="evidence" value="ECO:0007669"/>
    <property type="project" value="InterPro"/>
</dbReference>
<dbReference type="Pfam" id="PF12833">
    <property type="entry name" value="HTH_18"/>
    <property type="match status" value="1"/>
</dbReference>
<dbReference type="PROSITE" id="PS01124">
    <property type="entry name" value="HTH_ARAC_FAMILY_2"/>
    <property type="match status" value="1"/>
</dbReference>
<evidence type="ECO:0000256" key="1">
    <source>
        <dbReference type="ARBA" id="ARBA00023015"/>
    </source>
</evidence>
<gene>
    <name evidence="5" type="ORF">ED312_10610</name>
</gene>
<keyword evidence="2" id="KW-0238">DNA-binding</keyword>
<evidence type="ECO:0000256" key="2">
    <source>
        <dbReference type="ARBA" id="ARBA00023125"/>
    </source>
</evidence>
<sequence length="168" mass="19731">MKVLEECLKETSLKYELNGWGEVKFTGQPDITEVNEFKNKLQGTGIYVIEDPRNELIQRIKDTISEMILLHDNFKSKKISTYLTEKLNYSYSYLSKIFSEYTHYSIEQFVILKKIDYAKKLILENKLSLTQISYKLGYSSVAHLSQQFKKTTGLTPTTFYNIIEKRKQ</sequence>
<feature type="domain" description="HTH araC/xylS-type" evidence="4">
    <location>
        <begin position="83"/>
        <end position="162"/>
    </location>
</feature>
<evidence type="ECO:0000259" key="4">
    <source>
        <dbReference type="PROSITE" id="PS01124"/>
    </source>
</evidence>
<dbReference type="RefSeq" id="WP_123216009.1">
    <property type="nucleotide sequence ID" value="NZ_RJTM01000072.1"/>
</dbReference>
<dbReference type="GO" id="GO:0043565">
    <property type="term" value="F:sequence-specific DNA binding"/>
    <property type="evidence" value="ECO:0007669"/>
    <property type="project" value="InterPro"/>
</dbReference>
<accession>A0A3N0EHB8</accession>
<proteinExistence type="predicted"/>
<protein>
    <submittedName>
        <fullName evidence="5">AraC family transcriptional regulator</fullName>
    </submittedName>
</protein>
<dbReference type="PANTHER" id="PTHR43280:SF2">
    <property type="entry name" value="HTH-TYPE TRANSCRIPTIONAL REGULATOR EXSA"/>
    <property type="match status" value="1"/>
</dbReference>
<dbReference type="SMART" id="SM00342">
    <property type="entry name" value="HTH_ARAC"/>
    <property type="match status" value="1"/>
</dbReference>